<dbReference type="EMBL" id="MRZV01000772">
    <property type="protein sequence ID" value="PIK44523.1"/>
    <property type="molecule type" value="Genomic_DNA"/>
</dbReference>
<name>A0A2G8K985_STIJA</name>
<dbReference type="STRING" id="307972.A0A2G8K985"/>
<feature type="compositionally biased region" description="Polar residues" evidence="1">
    <location>
        <begin position="42"/>
        <end position="58"/>
    </location>
</feature>
<dbReference type="AlphaFoldDB" id="A0A2G8K985"/>
<dbReference type="SUPFAM" id="SSF47986">
    <property type="entry name" value="DEATH domain"/>
    <property type="match status" value="1"/>
</dbReference>
<comment type="caution">
    <text evidence="3">The sequence shown here is derived from an EMBL/GenBank/DDBJ whole genome shotgun (WGS) entry which is preliminary data.</text>
</comment>
<proteinExistence type="predicted"/>
<keyword evidence="4" id="KW-1185">Reference proteome</keyword>
<feature type="compositionally biased region" description="Basic and acidic residues" evidence="1">
    <location>
        <begin position="59"/>
        <end position="69"/>
    </location>
</feature>
<dbReference type="Gene3D" id="1.10.533.10">
    <property type="entry name" value="Death Domain, Fas"/>
    <property type="match status" value="1"/>
</dbReference>
<reference evidence="3 4" key="1">
    <citation type="journal article" date="2017" name="PLoS Biol.">
        <title>The sea cucumber genome provides insights into morphological evolution and visceral regeneration.</title>
        <authorList>
            <person name="Zhang X."/>
            <person name="Sun L."/>
            <person name="Yuan J."/>
            <person name="Sun Y."/>
            <person name="Gao Y."/>
            <person name="Zhang L."/>
            <person name="Li S."/>
            <person name="Dai H."/>
            <person name="Hamel J.F."/>
            <person name="Liu C."/>
            <person name="Yu Y."/>
            <person name="Liu S."/>
            <person name="Lin W."/>
            <person name="Guo K."/>
            <person name="Jin S."/>
            <person name="Xu P."/>
            <person name="Storey K.B."/>
            <person name="Huan P."/>
            <person name="Zhang T."/>
            <person name="Zhou Y."/>
            <person name="Zhang J."/>
            <person name="Lin C."/>
            <person name="Li X."/>
            <person name="Xing L."/>
            <person name="Huo D."/>
            <person name="Sun M."/>
            <person name="Wang L."/>
            <person name="Mercier A."/>
            <person name="Li F."/>
            <person name="Yang H."/>
            <person name="Xiang J."/>
        </authorList>
    </citation>
    <scope>NUCLEOTIDE SEQUENCE [LARGE SCALE GENOMIC DNA]</scope>
    <source>
        <strain evidence="3">Shaxun</strain>
        <tissue evidence="3">Muscle</tissue>
    </source>
</reference>
<evidence type="ECO:0000313" key="3">
    <source>
        <dbReference type="EMBL" id="PIK44523.1"/>
    </source>
</evidence>
<dbReference type="Proteomes" id="UP000230750">
    <property type="component" value="Unassembled WGS sequence"/>
</dbReference>
<accession>A0A2G8K985</accession>
<evidence type="ECO:0000259" key="2">
    <source>
        <dbReference type="SMART" id="SM00005"/>
    </source>
</evidence>
<gene>
    <name evidence="3" type="ORF">BSL78_18620</name>
</gene>
<dbReference type="OrthoDB" id="5973910at2759"/>
<dbReference type="GO" id="GO:0007165">
    <property type="term" value="P:signal transduction"/>
    <property type="evidence" value="ECO:0007669"/>
    <property type="project" value="InterPro"/>
</dbReference>
<feature type="region of interest" description="Disordered" evidence="1">
    <location>
        <begin position="42"/>
        <end position="73"/>
    </location>
</feature>
<dbReference type="Pfam" id="PF00531">
    <property type="entry name" value="Death"/>
    <property type="match status" value="1"/>
</dbReference>
<evidence type="ECO:0000256" key="1">
    <source>
        <dbReference type="SAM" id="MobiDB-lite"/>
    </source>
</evidence>
<sequence>MIGKMRRILLGESYIPFMSPSFETRSESSAEMLKAPFQLESSKPSYMSSPINSSTDSGVHSEERFKRDSLQGGVSDTEEAATLLLLHSIPGGDISSVPEKVKSSLVKALDSRHPTANDWRAFASHLGMGNMVNHLRGFDSPSKVLLDQYELMDGTLAELRQVALGIERKDIVDILNNALNEINAN</sequence>
<protein>
    <submittedName>
        <fullName evidence="3">Nuclear factor</fullName>
    </submittedName>
</protein>
<dbReference type="InterPro" id="IPR000488">
    <property type="entry name" value="Death_dom"/>
</dbReference>
<dbReference type="SMART" id="SM00005">
    <property type="entry name" value="DEATH"/>
    <property type="match status" value="1"/>
</dbReference>
<organism evidence="3 4">
    <name type="scientific">Stichopus japonicus</name>
    <name type="common">Sea cucumber</name>
    <dbReference type="NCBI Taxonomy" id="307972"/>
    <lineage>
        <taxon>Eukaryota</taxon>
        <taxon>Metazoa</taxon>
        <taxon>Echinodermata</taxon>
        <taxon>Eleutherozoa</taxon>
        <taxon>Echinozoa</taxon>
        <taxon>Holothuroidea</taxon>
        <taxon>Aspidochirotacea</taxon>
        <taxon>Aspidochirotida</taxon>
        <taxon>Stichopodidae</taxon>
        <taxon>Apostichopus</taxon>
    </lineage>
</organism>
<feature type="domain" description="Death" evidence="2">
    <location>
        <begin position="91"/>
        <end position="179"/>
    </location>
</feature>
<evidence type="ECO:0000313" key="4">
    <source>
        <dbReference type="Proteomes" id="UP000230750"/>
    </source>
</evidence>
<dbReference type="InterPro" id="IPR011029">
    <property type="entry name" value="DEATH-like_dom_sf"/>
</dbReference>